<dbReference type="InterPro" id="IPR008602">
    <property type="entry name" value="Duffy-antigen-binding"/>
</dbReference>
<dbReference type="FunFam" id="1.20.1310.20:FF:000001">
    <property type="entry name" value="Erythrocyte membrane protein 1, PfEMP1"/>
    <property type="match status" value="1"/>
</dbReference>
<gene>
    <name evidence="9" type="ORF">PFMG_00211</name>
</gene>
<dbReference type="InterPro" id="IPR054595">
    <property type="entry name" value="DBL_C"/>
</dbReference>
<dbReference type="Gene3D" id="1.20.1310.20">
    <property type="entry name" value="Duffy-antigen binding domain"/>
    <property type="match status" value="2"/>
</dbReference>
<dbReference type="GO" id="GO:0016020">
    <property type="term" value="C:membrane"/>
    <property type="evidence" value="ECO:0007669"/>
    <property type="project" value="InterPro"/>
</dbReference>
<dbReference type="Proteomes" id="UP000054562">
    <property type="component" value="Unassembled WGS sequence"/>
</dbReference>
<dbReference type="FunFam" id="1.20.58.830:FF:000001">
    <property type="entry name" value="Erythrocyte membrane protein 1, PfEMP1"/>
    <property type="match status" value="1"/>
</dbReference>
<keyword evidence="2" id="KW-0472">Membrane</keyword>
<feature type="region of interest" description="Disordered" evidence="1">
    <location>
        <begin position="728"/>
        <end position="820"/>
    </location>
</feature>
<feature type="domain" description="Duffy-binding-like" evidence="8">
    <location>
        <begin position="1210"/>
        <end position="1352"/>
    </location>
</feature>
<feature type="domain" description="Duffy-antigen binding" evidence="4">
    <location>
        <begin position="120"/>
        <end position="321"/>
    </location>
</feature>
<feature type="domain" description="Cysteine-rich interdomain region 1 gamma" evidence="7">
    <location>
        <begin position="1396"/>
        <end position="1446"/>
    </location>
</feature>
<feature type="region of interest" description="Disordered" evidence="1">
    <location>
        <begin position="1075"/>
        <end position="1101"/>
    </location>
</feature>
<feature type="compositionally biased region" description="Polar residues" evidence="1">
    <location>
        <begin position="1854"/>
        <end position="1870"/>
    </location>
</feature>
<dbReference type="Pfam" id="PF15445">
    <property type="entry name" value="ATS"/>
    <property type="match status" value="1"/>
</dbReference>
<organism evidence="9 10">
    <name type="scientific">Plasmodium falciparum IGH-CR14</name>
    <dbReference type="NCBI Taxonomy" id="580059"/>
    <lineage>
        <taxon>Eukaryota</taxon>
        <taxon>Sar</taxon>
        <taxon>Alveolata</taxon>
        <taxon>Apicomplexa</taxon>
        <taxon>Aconoidasida</taxon>
        <taxon>Haemosporida</taxon>
        <taxon>Plasmodiidae</taxon>
        <taxon>Plasmodium</taxon>
        <taxon>Plasmodium (Laverania)</taxon>
    </lineage>
</organism>
<dbReference type="InterPro" id="IPR004258">
    <property type="entry name" value="DBL"/>
</dbReference>
<feature type="region of interest" description="Disordered" evidence="1">
    <location>
        <begin position="1598"/>
        <end position="1716"/>
    </location>
</feature>
<feature type="compositionally biased region" description="Acidic residues" evidence="1">
    <location>
        <begin position="766"/>
        <end position="789"/>
    </location>
</feature>
<evidence type="ECO:0000256" key="2">
    <source>
        <dbReference type="SAM" id="Phobius"/>
    </source>
</evidence>
<feature type="compositionally biased region" description="Basic and acidic residues" evidence="1">
    <location>
        <begin position="728"/>
        <end position="737"/>
    </location>
</feature>
<evidence type="ECO:0000259" key="8">
    <source>
        <dbReference type="Pfam" id="PF22672"/>
    </source>
</evidence>
<dbReference type="SUPFAM" id="SSF140924">
    <property type="entry name" value="Duffy binding domain-like"/>
    <property type="match status" value="4"/>
</dbReference>
<feature type="compositionally biased region" description="Basic and acidic residues" evidence="1">
    <location>
        <begin position="1654"/>
        <end position="1671"/>
    </location>
</feature>
<feature type="region of interest" description="Disordered" evidence="1">
    <location>
        <begin position="981"/>
        <end position="1024"/>
    </location>
</feature>
<feature type="region of interest" description="Disordered" evidence="1">
    <location>
        <begin position="1144"/>
        <end position="1163"/>
    </location>
</feature>
<protein>
    <submittedName>
        <fullName evidence="9">Erythrocyte membrane protein 1</fullName>
    </submittedName>
</protein>
<dbReference type="Pfam" id="PF22672">
    <property type="entry name" value="DBL_C"/>
    <property type="match status" value="2"/>
</dbReference>
<feature type="compositionally biased region" description="Acidic residues" evidence="1">
    <location>
        <begin position="811"/>
        <end position="820"/>
    </location>
</feature>
<feature type="compositionally biased region" description="Basic and acidic residues" evidence="1">
    <location>
        <begin position="879"/>
        <end position="889"/>
    </location>
</feature>
<evidence type="ECO:0000259" key="3">
    <source>
        <dbReference type="Pfam" id="PF03011"/>
    </source>
</evidence>
<feature type="domain" description="Duffy-binding-like" evidence="8">
    <location>
        <begin position="325"/>
        <end position="486"/>
    </location>
</feature>
<name>A0A0L1I307_PLAFA</name>
<feature type="compositionally biased region" description="Basic and acidic residues" evidence="1">
    <location>
        <begin position="1627"/>
        <end position="1643"/>
    </location>
</feature>
<dbReference type="EMBL" id="GG664964">
    <property type="protein sequence ID" value="KNG73989.1"/>
    <property type="molecule type" value="Genomic_DNA"/>
</dbReference>
<evidence type="ECO:0000313" key="9">
    <source>
        <dbReference type="EMBL" id="KNG73989.1"/>
    </source>
</evidence>
<dbReference type="Pfam" id="PF18562">
    <property type="entry name" value="CIDR1_gamma"/>
    <property type="match status" value="1"/>
</dbReference>
<evidence type="ECO:0000259" key="6">
    <source>
        <dbReference type="Pfam" id="PF15447"/>
    </source>
</evidence>
<keyword evidence="2" id="KW-0812">Transmembrane</keyword>
<feature type="compositionally biased region" description="Pro residues" evidence="1">
    <location>
        <begin position="1704"/>
        <end position="1715"/>
    </location>
</feature>
<dbReference type="OrthoDB" id="378851at2759"/>
<feature type="domain" description="Plasmodium falciparum erythrocyte membrane protein-1 N-terminal segment" evidence="6">
    <location>
        <begin position="19"/>
        <end position="52"/>
    </location>
</feature>
<feature type="domain" description="Duffy-binding-like" evidence="3">
    <location>
        <begin position="1462"/>
        <end position="1604"/>
    </location>
</feature>
<feature type="compositionally biased region" description="Polar residues" evidence="1">
    <location>
        <begin position="1605"/>
        <end position="1615"/>
    </location>
</feature>
<sequence length="2185" mass="248797">MAPQGGRPGGAGGSSGEEDAKNMFDRIGQQVHEKVKSEAENYIGELKGFLTSTTILGELVSSPNPCTLVEEYYKHPNGGGARGKRYPCANRSPVRFSDEYGGQCTFNRIKDSQEGDNDVGACAPYRRLHLCDYNLEKMGRTSTAKHDLLAEVCMAAKYEGNSINSHYPKYEIQYPSSGSGFTLCTMLARSFADIGDIVRGKDLYRGDKKKDQQEKVRLEENLKKIFKQIYEELIKKNTKNGKAKDRYQDEIGGNFFKLREDWWTANRHTVWEAITCDVKSGSQYFRQTCGGSESPSMARDKCRCDGDQVPTYFDYVPQYLRWFEEWAEDFCTKRKHKLQNAIKICRNDEEQRYCSGNGYNCKDTIRAENKLVEGDECHKCSVSCKPFVKWIDNQKLEFDKQKKKYANEINGSNENTEKETKHGPINNLYVKDFYDILKEQYRTVENFLQLLSNEKICKDPPKVGDKKARSVDFTKDEANETFCRTEYCKPCPLCGLGKQAPPWNPKEDTDCVHRGIKTFDDRNSNPINLLVKDVTGTSIVEKLGGLCNTPSKPTIQTWKCRFESSQNYYCVLQNDKKNTPQQEIESFNSLFWHWITEMFEDSIKWRKEHGNCINNNNTCKKGCKKPCDCFKNWVDQKKKEWQQVLEVYDKQPDFNEAHPYVTFEYLLKDEYFPKIKAPYKEVKSVQEMQRINNENLKDILKCTKENNSINTFLGQEEKEAKNCVTNNPHEKCKEQKKPQPGGAARAETGPSPDTPLAGDTVHEVAEVQEEEEDEDNHSDSDEDGGEVEVQEAAKEDRKGEVKETAEHTTEDTEGDETEVVEETVAEATETTQENVCATVDNILTKDNNALKDACDLKYNKGKNYGWKCVPTTSGGGKSGEAKSRERREAPGAVTATGSSGNDGATGGLCIPPRRRRLYVTPLTRLAGGDGTTQSSQPQTGGKAQTQDDTTSQSEKLRDAFIESAAVETFFLWDRYKKIKDKERQEKQKRDQEANGLGLGYGGGGELGGPQLPGTDNDNPQTLLQKGHIPPEFLRQMFYTLGDYRDICIGKTPNGIDTVSASDKDTMEKIKTAIESVLKPSGSSSPPSEKNSGQTTKPEDWWERNAKDIWKGMICALTYKDNTDSGPKSAEGTNKIEKDNEVYKKFFGNTPDKPANPGTYESKYEYSKVELKEEDSGTEGPKLQTESSSSGEKTRLSEFVLRPPYFRYLEEWGETFCRQRTYKLEKIENECRGDGKKKCSGYGEDCKTIFSKKYDTITSLECPDCGRECRKYKQWIERKKIEFTQQSNAFTKQKTDAQKNNGDNGFCATLNTYSKAGDFLQTLKNGPCKNNSEEGNGKVNNIFEDIGETFKDAENCKPCSQFNVNCKVTGNCDNNKGENCNGTTTITASDIKNGGDSTEINMLVSDNNPNGFHDLNECKDAHIFKGIRKHEWKCRNECGYVLCKPEKGNEKNDGTYIIQIRALFKRWVEYFFEDYNKINAKLSHCINNGESECINGCQKKCKCVEKWMSTKKQEWQQIKNRLLDQYKYEDQPDYPVTSFLQELIPQIDVTIDKKNYTSLEKLVKKFKCKCADSSKSDKEGNKKDIVECLLEYLDKKATSCPGKPSGDQTNCVQSSPLPDEEYENEEENDKKVEPPTFCEIKDTPEQEEEGGCDAPEEKTKENDQAGAEELKPPADSPPAGPSPGDDQTDRSKDTVEKVDKVDAPIKPPPRPTPPPNLFDHPLLKPALMSSTIMWSIGIGFAAFTYFVLKKKTKSTIDLLRVINIPKGDYGIPTLKSTNRYIPYGTDRYKGKTYIYMEGDTDEDKYTFMSDTTDITSSSESEYEEIDINDIYVPGSPKYKTLIEVVLEPSKRDTSNKSSGTKDTQNITTSDTPRNKPINDVEWNSLKNDFISNILQNSQMDLPQNNISRDTSINIHPAVSILQDSMQEKPFITSIQDRDLHNGEEVTYNINLDDHKNMNFSTNHDNITPKNNQNDLYTGIDLINDSISGNHNVDIYDELLKRKENELFGTNHTKHTTTNSVAKQTLNDPILNQINLFHKWLDRHKNMCEQWDKNKKEELLDKLKKEWEQDYKNNSDDIHNRYENVLNTDVSIQINMNDPKPINEFTNMDTNPNNFVKDTILDDLDKHPETYFYDIYDDDITYFDIDDEKTPMGDIHIKEQTEMNALHNNKMNELLEKEYPISDIWNI</sequence>
<dbReference type="FunFam" id="1.20.58.830:FF:000005">
    <property type="entry name" value="Erythrocyte membrane protein 1, PfEMP1"/>
    <property type="match status" value="1"/>
</dbReference>
<dbReference type="Gene3D" id="1.20.58.830">
    <property type="match status" value="2"/>
</dbReference>
<dbReference type="Pfam" id="PF05424">
    <property type="entry name" value="Duffy_binding"/>
    <property type="match status" value="2"/>
</dbReference>
<evidence type="ECO:0000259" key="4">
    <source>
        <dbReference type="Pfam" id="PF05424"/>
    </source>
</evidence>
<feature type="compositionally biased region" description="Gly residues" evidence="1">
    <location>
        <begin position="996"/>
        <end position="1007"/>
    </location>
</feature>
<evidence type="ECO:0000259" key="7">
    <source>
        <dbReference type="Pfam" id="PF18562"/>
    </source>
</evidence>
<accession>A0A0L1I307</accession>
<feature type="compositionally biased region" description="Basic and acidic residues" evidence="1">
    <location>
        <begin position="791"/>
        <end position="810"/>
    </location>
</feature>
<feature type="domain" description="Duffy-antigen binding" evidence="4">
    <location>
        <begin position="907"/>
        <end position="1129"/>
    </location>
</feature>
<dbReference type="InterPro" id="IPR041480">
    <property type="entry name" value="CIDR1_gamma"/>
</dbReference>
<dbReference type="InterPro" id="IPR029211">
    <property type="entry name" value="PfEMP1_ATS"/>
</dbReference>
<dbReference type="InterPro" id="IPR042202">
    <property type="entry name" value="Duffy-ag-bd_sf"/>
</dbReference>
<dbReference type="GO" id="GO:0046789">
    <property type="term" value="F:host cell surface receptor binding"/>
    <property type="evidence" value="ECO:0007669"/>
    <property type="project" value="InterPro"/>
</dbReference>
<reference evidence="10" key="1">
    <citation type="submission" date="2015-07" db="EMBL/GenBank/DDBJ databases">
        <title>Annotation of Plasmodium falciparum IGH-CR14.</title>
        <authorList>
            <consortium name="The Broad Institute Genome Sequencing Platform"/>
            <person name="Volkman S.K."/>
            <person name="Neafsey D.E."/>
            <person name="Dash A.P."/>
            <person name="Chitnis C.E."/>
            <person name="Hartl D.L."/>
            <person name="Young S.K."/>
            <person name="Zeng Q."/>
            <person name="Koehrsen M."/>
            <person name="Alvarado L."/>
            <person name="Berlin A."/>
            <person name="Borenstein D."/>
            <person name="Chapman S.B."/>
            <person name="Chen Z."/>
            <person name="Engels R."/>
            <person name="Freedman E."/>
            <person name="Gellesch M."/>
            <person name="Goldberg J."/>
            <person name="Griggs A."/>
            <person name="Gujja S."/>
            <person name="Heilman E.R."/>
            <person name="Heiman D.I."/>
            <person name="Howarth C."/>
            <person name="Jen D."/>
            <person name="Larson L."/>
            <person name="Mehta T."/>
            <person name="Neiman D."/>
            <person name="Park D."/>
            <person name="Pearson M."/>
            <person name="Roberts A."/>
            <person name="Saif S."/>
            <person name="Shea T."/>
            <person name="Shenoy N."/>
            <person name="Sisk P."/>
            <person name="Stolte C."/>
            <person name="Sykes S."/>
            <person name="Walk T."/>
            <person name="White J."/>
            <person name="Yandava C."/>
            <person name="Haas B."/>
            <person name="Henn M.R."/>
            <person name="Nusbaum C."/>
            <person name="Birren B."/>
        </authorList>
    </citation>
    <scope>NUCLEOTIDE SEQUENCE [LARGE SCALE GENOMIC DNA]</scope>
    <source>
        <strain evidence="10">IGH-CR14</strain>
    </source>
</reference>
<dbReference type="FunFam" id="1.10.1900.40:FF:000001">
    <property type="entry name" value="Erythrocyte membrane protein 1"/>
    <property type="match status" value="1"/>
</dbReference>
<keyword evidence="2" id="KW-1133">Transmembrane helix</keyword>
<feature type="region of interest" description="Disordered" evidence="1">
    <location>
        <begin position="1848"/>
        <end position="1878"/>
    </location>
</feature>
<evidence type="ECO:0000256" key="1">
    <source>
        <dbReference type="SAM" id="MobiDB-lite"/>
    </source>
</evidence>
<feature type="compositionally biased region" description="Polar residues" evidence="1">
    <location>
        <begin position="931"/>
        <end position="953"/>
    </location>
</feature>
<dbReference type="Pfam" id="PF03011">
    <property type="entry name" value="PFEMP"/>
    <property type="match status" value="2"/>
</dbReference>
<evidence type="ECO:0000313" key="10">
    <source>
        <dbReference type="Proteomes" id="UP000054562"/>
    </source>
</evidence>
<feature type="compositionally biased region" description="Gly residues" evidence="1">
    <location>
        <begin position="1"/>
        <end position="15"/>
    </location>
</feature>
<feature type="transmembrane region" description="Helical" evidence="2">
    <location>
        <begin position="1725"/>
        <end position="1747"/>
    </location>
</feature>
<feature type="domain" description="Duffy-binding-like" evidence="3">
    <location>
        <begin position="590"/>
        <end position="729"/>
    </location>
</feature>
<dbReference type="FunFam" id="1.20.58.1930:FF:000001">
    <property type="entry name" value="Erythrocyte membrane protein 1, PfEMP1"/>
    <property type="match status" value="1"/>
</dbReference>
<feature type="compositionally biased region" description="Basic and acidic residues" evidence="1">
    <location>
        <begin position="981"/>
        <end position="992"/>
    </location>
</feature>
<feature type="compositionally biased region" description="Acidic residues" evidence="1">
    <location>
        <begin position="1617"/>
        <end position="1626"/>
    </location>
</feature>
<feature type="region of interest" description="Disordered" evidence="1">
    <location>
        <begin position="1"/>
        <end position="20"/>
    </location>
</feature>
<feature type="compositionally biased region" description="Basic and acidic residues" evidence="1">
    <location>
        <begin position="1686"/>
        <end position="1702"/>
    </location>
</feature>
<feature type="domain" description="Plasmodium falciparum erythrocyte membrane protein 1 acidic terminal segment" evidence="5">
    <location>
        <begin position="1730"/>
        <end position="2185"/>
    </location>
</feature>
<feature type="region of interest" description="Disordered" evidence="1">
    <location>
        <begin position="1169"/>
        <end position="1193"/>
    </location>
</feature>
<dbReference type="Gene3D" id="1.20.58.1930">
    <property type="match status" value="2"/>
</dbReference>
<dbReference type="Gene3D" id="1.10.1900.40">
    <property type="entry name" value="Acidic terminal segments, variant surface antigen of PfEMP1"/>
    <property type="match status" value="1"/>
</dbReference>
<dbReference type="InterPro" id="IPR029210">
    <property type="entry name" value="PfEMP1_NTS"/>
</dbReference>
<dbReference type="InterPro" id="IPR044932">
    <property type="entry name" value="PfEMP1_ATS_sf"/>
</dbReference>
<evidence type="ECO:0000259" key="5">
    <source>
        <dbReference type="Pfam" id="PF15445"/>
    </source>
</evidence>
<feature type="region of interest" description="Disordered" evidence="1">
    <location>
        <begin position="869"/>
        <end position="953"/>
    </location>
</feature>
<proteinExistence type="predicted"/>
<dbReference type="Pfam" id="PF15447">
    <property type="entry name" value="NTS"/>
    <property type="match status" value="1"/>
</dbReference>
<reference evidence="10" key="2">
    <citation type="submission" date="2015-07" db="EMBL/GenBank/DDBJ databases">
        <title>The genome sequence of Plasmodium falciparum IGH-CR14.</title>
        <authorList>
            <consortium name="The Broad Institute Genome Sequencing Platform"/>
            <person name="Volkman S.K."/>
            <person name="Neafsey D.E."/>
            <person name="Dash A.P."/>
            <person name="Chitnis C.E."/>
            <person name="Hartl D.L."/>
            <person name="Young S.K."/>
            <person name="Kodira C.D."/>
            <person name="Zeng Q."/>
            <person name="Koehrsen M."/>
            <person name="Godfrey P."/>
            <person name="Alvarado L."/>
            <person name="Berlin A."/>
            <person name="Borenstein D."/>
            <person name="Chen Z."/>
            <person name="Engels R."/>
            <person name="Freedman E."/>
            <person name="Gellesch M."/>
            <person name="Goldberg J."/>
            <person name="Griggs A."/>
            <person name="Gujja S."/>
            <person name="Heiman D."/>
            <person name="Hepburn T."/>
            <person name="Howarth C."/>
            <person name="Jen D."/>
            <person name="Larson L."/>
            <person name="Lewis B."/>
            <person name="Mehta T."/>
            <person name="Park D."/>
            <person name="Pearson M."/>
            <person name="Roberts A."/>
            <person name="Saif S."/>
            <person name="Shea T."/>
            <person name="Shenoy N."/>
            <person name="Sisk P."/>
            <person name="Stolte C."/>
            <person name="Sykes S."/>
            <person name="Walk T."/>
            <person name="White J."/>
            <person name="Yandava C."/>
            <person name="Wirth D.F."/>
            <person name="Nusbaum C."/>
            <person name="Birren B."/>
        </authorList>
    </citation>
    <scope>NUCLEOTIDE SEQUENCE [LARGE SCALE GENOMIC DNA]</scope>
    <source>
        <strain evidence="10">IGH-CR14</strain>
    </source>
</reference>